<evidence type="ECO:0000313" key="3">
    <source>
        <dbReference type="EMBL" id="RXH68173.1"/>
    </source>
</evidence>
<dbReference type="Pfam" id="PF17181">
    <property type="entry name" value="EPF"/>
    <property type="match status" value="1"/>
</dbReference>
<organism evidence="3 4">
    <name type="scientific">Malus domestica</name>
    <name type="common">Apple</name>
    <name type="synonym">Pyrus malus</name>
    <dbReference type="NCBI Taxonomy" id="3750"/>
    <lineage>
        <taxon>Eukaryota</taxon>
        <taxon>Viridiplantae</taxon>
        <taxon>Streptophyta</taxon>
        <taxon>Embryophyta</taxon>
        <taxon>Tracheophyta</taxon>
        <taxon>Spermatophyta</taxon>
        <taxon>Magnoliopsida</taxon>
        <taxon>eudicotyledons</taxon>
        <taxon>Gunneridae</taxon>
        <taxon>Pentapetalae</taxon>
        <taxon>rosids</taxon>
        <taxon>fabids</taxon>
        <taxon>Rosales</taxon>
        <taxon>Rosaceae</taxon>
        <taxon>Amygdaloideae</taxon>
        <taxon>Maleae</taxon>
        <taxon>Malus</taxon>
    </lineage>
</organism>
<keyword evidence="1" id="KW-0732">Signal</keyword>
<dbReference type="Proteomes" id="UP000290289">
    <property type="component" value="Chromosome 17"/>
</dbReference>
<dbReference type="PROSITE" id="PS51335">
    <property type="entry name" value="ELMO"/>
    <property type="match status" value="1"/>
</dbReference>
<feature type="domain" description="ELMO" evidence="2">
    <location>
        <begin position="255"/>
        <end position="455"/>
    </location>
</feature>
<gene>
    <name evidence="3" type="ORF">DVH24_028320</name>
</gene>
<evidence type="ECO:0000259" key="2">
    <source>
        <dbReference type="PROSITE" id="PS51335"/>
    </source>
</evidence>
<sequence>MKGSICVATFLVLLLLLPQTMSARRIARPHSRHHGRHLKSTIREGLVDKESINYKRVRGPDTLQVAGSSLPDCSHACGSCRPCRLVMVSFVCASVAESETCPMAYKLGPAVTPSSSTEPPPPTCLLRCHSRRVKDALFLFLSLDFGLLMRLRKRIQCFPSCSSLRKVDEDENYRRRKKCDEELEWPHNSTHVKPQLAQCFINAMVGPRSWTGLFTRSSNKRNEKPDDYSLSPLQEQRLLRLQARLQVPFDENRPDHQEALKALWHAAFPDVALRGLISEQWKEMGWQGCNPSTDFRYHFVQLTQSLYDSVNLNDFILLDCTIAIPQGCGFISLENLLFFARIYPASFRRLLFKRDGNRATWEYPFAVAGINISFMLIKMLDLCSEDEAAFDVLYCIAFEMVDAQWLAMHASYMQFNVTLSLYTCTYANMHIDTSTRTQFPNEVLQATRTQLERELSLEDTQRIHDLPAYNLLYQ</sequence>
<keyword evidence="4" id="KW-1185">Reference proteome</keyword>
<proteinExistence type="predicted"/>
<dbReference type="Pfam" id="PF04727">
    <property type="entry name" value="ELMO_CED12"/>
    <property type="match status" value="2"/>
</dbReference>
<dbReference type="InterPro" id="IPR050868">
    <property type="entry name" value="ELMO_domain-containing"/>
</dbReference>
<dbReference type="AlphaFoldDB" id="A0A498HGJ3"/>
<comment type="caution">
    <text evidence="3">The sequence shown here is derived from an EMBL/GenBank/DDBJ whole genome shotgun (WGS) entry which is preliminary data.</text>
</comment>
<dbReference type="EMBL" id="RDQH01000343">
    <property type="protein sequence ID" value="RXH68173.1"/>
    <property type="molecule type" value="Genomic_DNA"/>
</dbReference>
<evidence type="ECO:0000313" key="4">
    <source>
        <dbReference type="Proteomes" id="UP000290289"/>
    </source>
</evidence>
<name>A0A498HGJ3_MALDO</name>
<dbReference type="PANTHER" id="PTHR12771:SF3">
    <property type="entry name" value="ELMO_CED-12 FAMILY PROTEIN"/>
    <property type="match status" value="1"/>
</dbReference>
<dbReference type="InterPro" id="IPR006816">
    <property type="entry name" value="ELMO_dom"/>
</dbReference>
<accession>A0A498HGJ3</accession>
<protein>
    <recommendedName>
        <fullName evidence="2">ELMO domain-containing protein</fullName>
    </recommendedName>
</protein>
<dbReference type="PANTHER" id="PTHR12771">
    <property type="entry name" value="ENGULFMENT AND CELL MOTILITY"/>
    <property type="match status" value="1"/>
</dbReference>
<feature type="chain" id="PRO_5019786594" description="ELMO domain-containing protein" evidence="1">
    <location>
        <begin position="24"/>
        <end position="474"/>
    </location>
</feature>
<reference evidence="3 4" key="1">
    <citation type="submission" date="2018-10" db="EMBL/GenBank/DDBJ databases">
        <title>A high-quality apple genome assembly.</title>
        <authorList>
            <person name="Hu J."/>
        </authorList>
    </citation>
    <scope>NUCLEOTIDE SEQUENCE [LARGE SCALE GENOMIC DNA]</scope>
    <source>
        <strain evidence="4">cv. HFTH1</strain>
        <tissue evidence="3">Young leaf</tissue>
    </source>
</reference>
<feature type="signal peptide" evidence="1">
    <location>
        <begin position="1"/>
        <end position="23"/>
    </location>
</feature>
<evidence type="ECO:0000256" key="1">
    <source>
        <dbReference type="SAM" id="SignalP"/>
    </source>
</evidence>